<gene>
    <name evidence="1" type="ORF">G4P62_019893</name>
</gene>
<evidence type="ECO:0000313" key="2">
    <source>
        <dbReference type="Proteomes" id="UP000822369"/>
    </source>
</evidence>
<protein>
    <submittedName>
        <fullName evidence="1">DNA-directed RNA polymerase II subunit RPB1-like</fullName>
    </submittedName>
</protein>
<dbReference type="AlphaFoldDB" id="A0A9D3B8A1"/>
<dbReference type="InterPro" id="IPR013783">
    <property type="entry name" value="Ig-like_fold"/>
</dbReference>
<evidence type="ECO:0000313" key="1">
    <source>
        <dbReference type="EMBL" id="KAF7199044.1"/>
    </source>
</evidence>
<organism evidence="1 2">
    <name type="scientific">Nothobranchius furzeri</name>
    <name type="common">Turquoise killifish</name>
    <dbReference type="NCBI Taxonomy" id="105023"/>
    <lineage>
        <taxon>Eukaryota</taxon>
        <taxon>Metazoa</taxon>
        <taxon>Chordata</taxon>
        <taxon>Craniata</taxon>
        <taxon>Vertebrata</taxon>
        <taxon>Euteleostomi</taxon>
        <taxon>Actinopterygii</taxon>
        <taxon>Neopterygii</taxon>
        <taxon>Teleostei</taxon>
        <taxon>Neoteleostei</taxon>
        <taxon>Acanthomorphata</taxon>
        <taxon>Ovalentaria</taxon>
        <taxon>Atherinomorphae</taxon>
        <taxon>Cyprinodontiformes</taxon>
        <taxon>Nothobranchiidae</taxon>
        <taxon>Nothobranchius</taxon>
    </lineage>
</organism>
<sequence length="91" mass="10597">MNEDRLRTGDLSLTLKNPTEKDYGSYRCGVWRRGTLLVWTTILLTAKDTSRYTQVQPGTPRYCPDTPRYCPDTSRYCPDTSRYCPDTSRYT</sequence>
<accession>A0A9D3B8A1</accession>
<reference evidence="1" key="1">
    <citation type="submission" date="2020-03" db="EMBL/GenBank/DDBJ databases">
        <title>Intra-Species Differences in Population Size shape Life History and Genome Evolution.</title>
        <authorList>
            <person name="Willemsen D."/>
            <person name="Cui R."/>
            <person name="Valenzano D.R."/>
        </authorList>
    </citation>
    <scope>NUCLEOTIDE SEQUENCE</scope>
    <source>
        <strain evidence="1">GRZ</strain>
        <tissue evidence="1">Whole</tissue>
    </source>
</reference>
<keyword evidence="1" id="KW-0240">DNA-directed RNA polymerase</keyword>
<proteinExistence type="predicted"/>
<keyword evidence="1" id="KW-0804">Transcription</keyword>
<name>A0A9D3B8A1_NOTFU</name>
<dbReference type="SUPFAM" id="SSF48726">
    <property type="entry name" value="Immunoglobulin"/>
    <property type="match status" value="1"/>
</dbReference>
<dbReference type="Gene3D" id="2.60.40.10">
    <property type="entry name" value="Immunoglobulins"/>
    <property type="match status" value="1"/>
</dbReference>
<dbReference type="GO" id="GO:0000428">
    <property type="term" value="C:DNA-directed RNA polymerase complex"/>
    <property type="evidence" value="ECO:0007669"/>
    <property type="project" value="UniProtKB-KW"/>
</dbReference>
<feature type="non-terminal residue" evidence="1">
    <location>
        <position position="1"/>
    </location>
</feature>
<comment type="caution">
    <text evidence="1">The sequence shown here is derived from an EMBL/GenBank/DDBJ whole genome shotgun (WGS) entry which is preliminary data.</text>
</comment>
<dbReference type="InterPro" id="IPR036179">
    <property type="entry name" value="Ig-like_dom_sf"/>
</dbReference>
<dbReference type="Proteomes" id="UP000822369">
    <property type="component" value="Unassembled WGS sequence"/>
</dbReference>
<dbReference type="EMBL" id="JAAVVJ010020954">
    <property type="protein sequence ID" value="KAF7199044.1"/>
    <property type="molecule type" value="Genomic_DNA"/>
</dbReference>